<proteinExistence type="inferred from homology"/>
<evidence type="ECO:0000256" key="2">
    <source>
        <dbReference type="ARBA" id="ARBA00022645"/>
    </source>
</evidence>
<evidence type="ECO:0000256" key="6">
    <source>
        <dbReference type="SAM" id="SignalP"/>
    </source>
</evidence>
<dbReference type="Proteomes" id="UP000799750">
    <property type="component" value="Unassembled WGS sequence"/>
</dbReference>
<sequence length="473" mass="51898">MWASNWAALLEAVTLIASPIVQVEAAHTLRAQNASICDAGTKQYTGTVDVGTGKSLFFWFYESRNDPKNDPLILWMTGGPGGSSLLGAFTELGPCLLNADSSSTHYNNYSWVNNANLVFLDQPAGAGFSNTTSEAALVGNLASGSVDFNTFLNLFFTEVFPQYASNAFHIAGESYSGHYIPYYVTYIEKLKATNSSAAFPGVIESIMLFDAAVDSFSALDTGYYDMLCEGPAGDIFNQTYCDAMANAVPEVERQAEMCRETYNATYCLEAQGYSSDVLEKGFNELVDLGIRNPYHLYRGCIQEPLCLPADAGNLTVYFNKPEIQAMLGYSDYFYSPTNDTIVVGFIESGDETIPANREMTYILNQTAIDVLVVNGVLDIAVNLPAQKRIYDEHIPWKNQAKFRTHSYVDWFYDKHDANSTTPVRTKGGQTKNTDGLVFVTVDDAGHMAPADQKEAVESVVKLWIQGKIGDLVG</sequence>
<dbReference type="PRINTS" id="PR00724">
    <property type="entry name" value="CRBOXYPTASEC"/>
</dbReference>
<dbReference type="PANTHER" id="PTHR11802:SF432">
    <property type="entry name" value="Y, PUTATIVE-RELATED"/>
    <property type="match status" value="1"/>
</dbReference>
<gene>
    <name evidence="7" type="ORF">BU16DRAFT_458565</name>
</gene>
<name>A0A6A6QX55_9PEZI</name>
<evidence type="ECO:0000313" key="8">
    <source>
        <dbReference type="Proteomes" id="UP000799750"/>
    </source>
</evidence>
<organism evidence="7 8">
    <name type="scientific">Lophium mytilinum</name>
    <dbReference type="NCBI Taxonomy" id="390894"/>
    <lineage>
        <taxon>Eukaryota</taxon>
        <taxon>Fungi</taxon>
        <taxon>Dikarya</taxon>
        <taxon>Ascomycota</taxon>
        <taxon>Pezizomycotina</taxon>
        <taxon>Dothideomycetes</taxon>
        <taxon>Pleosporomycetidae</taxon>
        <taxon>Mytilinidiales</taxon>
        <taxon>Mytilinidiaceae</taxon>
        <taxon>Lophium</taxon>
    </lineage>
</organism>
<feature type="signal peptide" evidence="6">
    <location>
        <begin position="1"/>
        <end position="25"/>
    </location>
</feature>
<dbReference type="EMBL" id="MU004187">
    <property type="protein sequence ID" value="KAF2497035.1"/>
    <property type="molecule type" value="Genomic_DNA"/>
</dbReference>
<dbReference type="SUPFAM" id="SSF53474">
    <property type="entry name" value="alpha/beta-Hydrolases"/>
    <property type="match status" value="1"/>
</dbReference>
<keyword evidence="4 7" id="KW-0378">Hydrolase</keyword>
<dbReference type="OrthoDB" id="443318at2759"/>
<dbReference type="GO" id="GO:0000324">
    <property type="term" value="C:fungal-type vacuole"/>
    <property type="evidence" value="ECO:0007669"/>
    <property type="project" value="TreeGrafter"/>
</dbReference>
<dbReference type="Gene3D" id="3.40.50.1820">
    <property type="entry name" value="alpha/beta hydrolase"/>
    <property type="match status" value="1"/>
</dbReference>
<keyword evidence="8" id="KW-1185">Reference proteome</keyword>
<keyword evidence="3" id="KW-0645">Protease</keyword>
<dbReference type="GO" id="GO:0006508">
    <property type="term" value="P:proteolysis"/>
    <property type="evidence" value="ECO:0007669"/>
    <property type="project" value="UniProtKB-KW"/>
</dbReference>
<dbReference type="InterPro" id="IPR029058">
    <property type="entry name" value="AB_hydrolase_fold"/>
</dbReference>
<evidence type="ECO:0000313" key="7">
    <source>
        <dbReference type="EMBL" id="KAF2497035.1"/>
    </source>
</evidence>
<keyword evidence="5" id="KW-0325">Glycoprotein</keyword>
<feature type="chain" id="PRO_5025459785" evidence="6">
    <location>
        <begin position="26"/>
        <end position="473"/>
    </location>
</feature>
<dbReference type="GO" id="GO:0004185">
    <property type="term" value="F:serine-type carboxypeptidase activity"/>
    <property type="evidence" value="ECO:0007669"/>
    <property type="project" value="InterPro"/>
</dbReference>
<dbReference type="AlphaFoldDB" id="A0A6A6QX55"/>
<evidence type="ECO:0000256" key="1">
    <source>
        <dbReference type="ARBA" id="ARBA00009431"/>
    </source>
</evidence>
<comment type="similarity">
    <text evidence="1">Belongs to the peptidase S10 family.</text>
</comment>
<dbReference type="Pfam" id="PF00450">
    <property type="entry name" value="Peptidase_S10"/>
    <property type="match status" value="1"/>
</dbReference>
<dbReference type="InterPro" id="IPR001563">
    <property type="entry name" value="Peptidase_S10"/>
</dbReference>
<keyword evidence="6" id="KW-0732">Signal</keyword>
<evidence type="ECO:0000256" key="4">
    <source>
        <dbReference type="ARBA" id="ARBA00022801"/>
    </source>
</evidence>
<reference evidence="7" key="1">
    <citation type="journal article" date="2020" name="Stud. Mycol.">
        <title>101 Dothideomycetes genomes: a test case for predicting lifestyles and emergence of pathogens.</title>
        <authorList>
            <person name="Haridas S."/>
            <person name="Albert R."/>
            <person name="Binder M."/>
            <person name="Bloem J."/>
            <person name="Labutti K."/>
            <person name="Salamov A."/>
            <person name="Andreopoulos B."/>
            <person name="Baker S."/>
            <person name="Barry K."/>
            <person name="Bills G."/>
            <person name="Bluhm B."/>
            <person name="Cannon C."/>
            <person name="Castanera R."/>
            <person name="Culley D."/>
            <person name="Daum C."/>
            <person name="Ezra D."/>
            <person name="Gonzalez J."/>
            <person name="Henrissat B."/>
            <person name="Kuo A."/>
            <person name="Liang C."/>
            <person name="Lipzen A."/>
            <person name="Lutzoni F."/>
            <person name="Magnuson J."/>
            <person name="Mondo S."/>
            <person name="Nolan M."/>
            <person name="Ohm R."/>
            <person name="Pangilinan J."/>
            <person name="Park H.-J."/>
            <person name="Ramirez L."/>
            <person name="Alfaro M."/>
            <person name="Sun H."/>
            <person name="Tritt A."/>
            <person name="Yoshinaga Y."/>
            <person name="Zwiers L.-H."/>
            <person name="Turgeon B."/>
            <person name="Goodwin S."/>
            <person name="Spatafora J."/>
            <person name="Crous P."/>
            <person name="Grigoriev I."/>
        </authorList>
    </citation>
    <scope>NUCLEOTIDE SEQUENCE</scope>
    <source>
        <strain evidence="7">CBS 269.34</strain>
    </source>
</reference>
<evidence type="ECO:0000256" key="5">
    <source>
        <dbReference type="ARBA" id="ARBA00023180"/>
    </source>
</evidence>
<dbReference type="PANTHER" id="PTHR11802">
    <property type="entry name" value="SERINE PROTEASE FAMILY S10 SERINE CARBOXYPEPTIDASE"/>
    <property type="match status" value="1"/>
</dbReference>
<evidence type="ECO:0000256" key="3">
    <source>
        <dbReference type="ARBA" id="ARBA00022670"/>
    </source>
</evidence>
<protein>
    <submittedName>
        <fullName evidence="7">Alpha/beta-hydrolase</fullName>
    </submittedName>
</protein>
<keyword evidence="2" id="KW-0121">Carboxypeptidase</keyword>
<dbReference type="Gene3D" id="1.10.287.410">
    <property type="match status" value="1"/>
</dbReference>
<accession>A0A6A6QX55</accession>